<dbReference type="RefSeq" id="XP_025586406.1">
    <property type="nucleotide sequence ID" value="XM_025735729.2"/>
</dbReference>
<feature type="chain" id="PRO_5014999002" description="F-box domain-containing protein" evidence="2">
    <location>
        <begin position="31"/>
        <end position="529"/>
    </location>
</feature>
<evidence type="ECO:0000256" key="1">
    <source>
        <dbReference type="SAM" id="MobiDB-lite"/>
    </source>
</evidence>
<name>A0A2L2TI25_9HYPO</name>
<accession>A0A2L2TI25</accession>
<evidence type="ECO:0000313" key="4">
    <source>
        <dbReference type="Proteomes" id="UP000245910"/>
    </source>
</evidence>
<protein>
    <recommendedName>
        <fullName evidence="5">F-box domain-containing protein</fullName>
    </recommendedName>
</protein>
<reference evidence="4" key="1">
    <citation type="submission" date="2014-10" db="EMBL/GenBank/DDBJ databases">
        <authorList>
            <person name="King R."/>
        </authorList>
    </citation>
    <scope>NUCLEOTIDE SEQUENCE [LARGE SCALE GENOMIC DNA]</scope>
    <source>
        <strain evidence="4">A3/5</strain>
    </source>
</reference>
<dbReference type="OrthoDB" id="3437411at2759"/>
<organism evidence="3 4">
    <name type="scientific">Fusarium venenatum</name>
    <dbReference type="NCBI Taxonomy" id="56646"/>
    <lineage>
        <taxon>Eukaryota</taxon>
        <taxon>Fungi</taxon>
        <taxon>Dikarya</taxon>
        <taxon>Ascomycota</taxon>
        <taxon>Pezizomycotina</taxon>
        <taxon>Sordariomycetes</taxon>
        <taxon>Hypocreomycetidae</taxon>
        <taxon>Hypocreales</taxon>
        <taxon>Nectriaceae</taxon>
        <taxon>Fusarium</taxon>
    </lineage>
</organism>
<dbReference type="Proteomes" id="UP000245910">
    <property type="component" value="Chromosome II"/>
</dbReference>
<evidence type="ECO:0000313" key="3">
    <source>
        <dbReference type="EMBL" id="CEI62686.1"/>
    </source>
</evidence>
<evidence type="ECO:0008006" key="5">
    <source>
        <dbReference type="Google" id="ProtNLM"/>
    </source>
</evidence>
<feature type="region of interest" description="Disordered" evidence="1">
    <location>
        <begin position="108"/>
        <end position="139"/>
    </location>
</feature>
<feature type="signal peptide" evidence="2">
    <location>
        <begin position="1"/>
        <end position="30"/>
    </location>
</feature>
<proteinExistence type="predicted"/>
<sequence length="529" mass="60637">MLYSRVRPLALRILCLTTSLPSNILKPCYAQGTNIAQLTQSTPSYKFYSNFTATLPPAYKTIKITKRNDIDKLYPLLLSYITEPSKAASLHEVIVDIYGWPNFSSCLHDEGDEPEPRQDSGEGLNKTRPNRQNDQDPHSALEDHVTSLGLGDQLTEKIVGALTWKRKHWSGEVPDTARDFDNNERAFATAALIIIFSLCEQISVLRIADFPTLLRQYLLKNNYGQLKRFALQQLKTVEFVKEYPLDNRVYEVVEFFEYLRHFGKLPAMENLTMEGVMESEVNDLVSPGTSNIRNIHLSHCDISGSTLSKMIRSSKILEELRVSFGGLWHLDIGAWNIRPQTVGKSLLQHRDSLKVLDLDIADFDYTEVESGENSRFDELVQSGDEYFELDRESSTLPFWQEDIPDDRPYSLTIGSLHDFNAMTHLSIGLNALFGTSYRRQEPPFRLIDALPPNLEYFCLYGYVKGEYEEIDSHINELIQHKEKRLPRLLNIRGVGETVLGVSDLYADDNSQIEDNLWQWPEMELKWVEA</sequence>
<dbReference type="KEGG" id="fvn:FVRRES_07122"/>
<keyword evidence="4" id="KW-1185">Reference proteome</keyword>
<dbReference type="EMBL" id="LN649230">
    <property type="protein sequence ID" value="CEI62686.1"/>
    <property type="molecule type" value="Genomic_DNA"/>
</dbReference>
<dbReference type="STRING" id="56646.A0A2L2TI25"/>
<keyword evidence="2" id="KW-0732">Signal</keyword>
<dbReference type="AlphaFoldDB" id="A0A2L2TI25"/>
<dbReference type="SUPFAM" id="SSF52047">
    <property type="entry name" value="RNI-like"/>
    <property type="match status" value="1"/>
</dbReference>
<dbReference type="GeneID" id="37258761"/>
<evidence type="ECO:0000256" key="2">
    <source>
        <dbReference type="SAM" id="SignalP"/>
    </source>
</evidence>